<sequence length="297" mass="31993">MKTLPAGLQAHLDTGATTLCWCWKVARRDGLTLGFTDHDVAFAFDGVTYDAATGFTATEIEANLGLSVDNLDVESAISSDLITADDITAGRWDDATVEIWRVNWSDASQRILVRKGSIGEVTHGSVAFSAEIRGLAHELNQSKGNTYQRMCAAVLGDGRCKINLAAAEFQGSGSVSVALDGRYLSVSGLEDFAEGWFTFGVLTFTSGANAGVAIEVRQNLWRQSDVTITLWQRAPLPIAPGDTFTIVAGCDKTFATCKAKFDNHLNFRGFPYIPGNDAVLRVAKKSDTENDGSSFFN</sequence>
<reference evidence="2 3" key="1">
    <citation type="submission" date="2023-07" db="EMBL/GenBank/DDBJ databases">
        <title>Genomic Encyclopedia of Type Strains, Phase IV (KMG-IV): sequencing the most valuable type-strain genomes for metagenomic binning, comparative biology and taxonomic classification.</title>
        <authorList>
            <person name="Goeker M."/>
        </authorList>
    </citation>
    <scope>NUCLEOTIDE SEQUENCE [LARGE SCALE GENOMIC DNA]</scope>
    <source>
        <strain evidence="2 3">B1-1</strain>
    </source>
</reference>
<protein>
    <submittedName>
        <fullName evidence="2">Phage protein (TIGR02218 family)</fullName>
    </submittedName>
</protein>
<organism evidence="2 3">
    <name type="scientific">Kaistia geumhonensis</name>
    <dbReference type="NCBI Taxonomy" id="410839"/>
    <lineage>
        <taxon>Bacteria</taxon>
        <taxon>Pseudomonadati</taxon>
        <taxon>Pseudomonadota</taxon>
        <taxon>Alphaproteobacteria</taxon>
        <taxon>Hyphomicrobiales</taxon>
        <taxon>Kaistiaceae</taxon>
        <taxon>Kaistia</taxon>
    </lineage>
</organism>
<name>A0ABU0M5V4_9HYPH</name>
<feature type="domain" description="Bacteriophage phiJL001 Gp84 C-terminal" evidence="1">
    <location>
        <begin position="195"/>
        <end position="277"/>
    </location>
</feature>
<dbReference type="Proteomes" id="UP001223743">
    <property type="component" value="Unassembled WGS sequence"/>
</dbReference>
<evidence type="ECO:0000313" key="3">
    <source>
        <dbReference type="Proteomes" id="UP001223743"/>
    </source>
</evidence>
<comment type="caution">
    <text evidence="2">The sequence shown here is derived from an EMBL/GenBank/DDBJ whole genome shotgun (WGS) entry which is preliminary data.</text>
</comment>
<keyword evidence="3" id="KW-1185">Reference proteome</keyword>
<dbReference type="Pfam" id="PF09931">
    <property type="entry name" value="Phage_phiJL001_Gp84_N"/>
    <property type="match status" value="1"/>
</dbReference>
<dbReference type="InterPro" id="IPR018964">
    <property type="entry name" value="Phage_phiJL001_Gp84_C"/>
</dbReference>
<accession>A0ABU0M5V4</accession>
<dbReference type="NCBIfam" id="TIGR02218">
    <property type="entry name" value="phg_TIGR02218"/>
    <property type="match status" value="1"/>
</dbReference>
<dbReference type="EMBL" id="JAUSWJ010000001">
    <property type="protein sequence ID" value="MDQ0516336.1"/>
    <property type="molecule type" value="Genomic_DNA"/>
</dbReference>
<gene>
    <name evidence="2" type="ORF">QO015_001949</name>
</gene>
<dbReference type="Pfam" id="PF09356">
    <property type="entry name" value="Phage_BR0599"/>
    <property type="match status" value="1"/>
</dbReference>
<evidence type="ECO:0000259" key="1">
    <source>
        <dbReference type="Pfam" id="PF09356"/>
    </source>
</evidence>
<evidence type="ECO:0000313" key="2">
    <source>
        <dbReference type="EMBL" id="MDQ0516336.1"/>
    </source>
</evidence>
<dbReference type="InterPro" id="IPR011928">
    <property type="entry name" value="Phage_phiJL001_Gp84"/>
</dbReference>
<dbReference type="RefSeq" id="WP_266279735.1">
    <property type="nucleotide sequence ID" value="NZ_JAPKNF010000001.1"/>
</dbReference>
<proteinExistence type="predicted"/>